<evidence type="ECO:0000313" key="2">
    <source>
        <dbReference type="EMBL" id="GCF09587.1"/>
    </source>
</evidence>
<dbReference type="SUPFAM" id="SSF82649">
    <property type="entry name" value="SufE/NifU"/>
    <property type="match status" value="1"/>
</dbReference>
<dbReference type="GO" id="GO:0016226">
    <property type="term" value="P:iron-sulfur cluster assembly"/>
    <property type="evidence" value="ECO:0007669"/>
    <property type="project" value="InterPro"/>
</dbReference>
<dbReference type="OrthoDB" id="9804157at2"/>
<sequence>MNRQEAIDFLLDHYENPRNQGEIEHPDVNLNGGNPGCADVISMQARFGEDGKLAEIAWDGEGCTISRAAASYVTEMVQGLSPAEIENITFEDLMNQLGREVVMTRPTCATLALGTLKKGVHEYDMRQRADNADYSDTHQH</sequence>
<dbReference type="CDD" id="cd06664">
    <property type="entry name" value="IscU_like"/>
    <property type="match status" value="1"/>
</dbReference>
<dbReference type="RefSeq" id="WP_149402517.1">
    <property type="nucleotide sequence ID" value="NZ_BIXY01000046.1"/>
</dbReference>
<dbReference type="Gene3D" id="3.90.1010.10">
    <property type="match status" value="1"/>
</dbReference>
<gene>
    <name evidence="2" type="ORF">KDI_31510</name>
</gene>
<dbReference type="PANTHER" id="PTHR10093">
    <property type="entry name" value="IRON-SULFUR CLUSTER ASSEMBLY ENZYME NIFU HOMOLOG"/>
    <property type="match status" value="1"/>
</dbReference>
<dbReference type="EMBL" id="BIXY01000046">
    <property type="protein sequence ID" value="GCF09587.1"/>
    <property type="molecule type" value="Genomic_DNA"/>
</dbReference>
<name>A0A5A5TE40_9CHLR</name>
<organism evidence="2 3">
    <name type="scientific">Dictyobacter arantiisoli</name>
    <dbReference type="NCBI Taxonomy" id="2014874"/>
    <lineage>
        <taxon>Bacteria</taxon>
        <taxon>Bacillati</taxon>
        <taxon>Chloroflexota</taxon>
        <taxon>Ktedonobacteria</taxon>
        <taxon>Ktedonobacterales</taxon>
        <taxon>Dictyobacteraceae</taxon>
        <taxon>Dictyobacter</taxon>
    </lineage>
</organism>
<evidence type="ECO:0000259" key="1">
    <source>
        <dbReference type="Pfam" id="PF01592"/>
    </source>
</evidence>
<feature type="domain" description="NIF system FeS cluster assembly NifU N-terminal" evidence="1">
    <location>
        <begin position="10"/>
        <end position="128"/>
    </location>
</feature>
<dbReference type="Pfam" id="PF01592">
    <property type="entry name" value="NifU_N"/>
    <property type="match status" value="1"/>
</dbReference>
<dbReference type="GO" id="GO:0051536">
    <property type="term" value="F:iron-sulfur cluster binding"/>
    <property type="evidence" value="ECO:0007669"/>
    <property type="project" value="InterPro"/>
</dbReference>
<comment type="caution">
    <text evidence="2">The sequence shown here is derived from an EMBL/GenBank/DDBJ whole genome shotgun (WGS) entry which is preliminary data.</text>
</comment>
<dbReference type="Proteomes" id="UP000322530">
    <property type="component" value="Unassembled WGS sequence"/>
</dbReference>
<dbReference type="InterPro" id="IPR002871">
    <property type="entry name" value="NIF_FeS_clus_asmbl_NifU_N"/>
</dbReference>
<dbReference type="AlphaFoldDB" id="A0A5A5TE40"/>
<dbReference type="GO" id="GO:0005506">
    <property type="term" value="F:iron ion binding"/>
    <property type="evidence" value="ECO:0007669"/>
    <property type="project" value="InterPro"/>
</dbReference>
<keyword evidence="3" id="KW-1185">Reference proteome</keyword>
<evidence type="ECO:0000313" key="3">
    <source>
        <dbReference type="Proteomes" id="UP000322530"/>
    </source>
</evidence>
<protein>
    <submittedName>
        <fullName evidence="2">Iron-sulfur cluster scaffold-like protein</fullName>
    </submittedName>
</protein>
<accession>A0A5A5TE40</accession>
<reference evidence="2 3" key="1">
    <citation type="submission" date="2019-01" db="EMBL/GenBank/DDBJ databases">
        <title>Draft genome sequence of Dictyobacter sp. Uno17.</title>
        <authorList>
            <person name="Wang C.M."/>
            <person name="Zheng Y."/>
            <person name="Sakai Y."/>
            <person name="Abe K."/>
            <person name="Yokota A."/>
            <person name="Yabe S."/>
        </authorList>
    </citation>
    <scope>NUCLEOTIDE SEQUENCE [LARGE SCALE GENOMIC DNA]</scope>
    <source>
        <strain evidence="2 3">Uno17</strain>
    </source>
</reference>
<proteinExistence type="predicted"/>